<dbReference type="GO" id="GO:0005829">
    <property type="term" value="C:cytosol"/>
    <property type="evidence" value="ECO:0007669"/>
    <property type="project" value="TreeGrafter"/>
</dbReference>
<keyword evidence="6" id="KW-0963">Cytoplasm</keyword>
<dbReference type="GO" id="GO:0008270">
    <property type="term" value="F:zinc ion binding"/>
    <property type="evidence" value="ECO:0007669"/>
    <property type="project" value="TreeGrafter"/>
</dbReference>
<comment type="subunit">
    <text evidence="4">Homodimer.</text>
</comment>
<keyword evidence="9" id="KW-0560">Oxidoreductase</keyword>
<gene>
    <name evidence="14" type="ORF">RHGRI_028059</name>
</gene>
<evidence type="ECO:0000256" key="4">
    <source>
        <dbReference type="ARBA" id="ARBA00011738"/>
    </source>
</evidence>
<dbReference type="InterPro" id="IPR011032">
    <property type="entry name" value="GroES-like_sf"/>
</dbReference>
<evidence type="ECO:0000256" key="11">
    <source>
        <dbReference type="ARBA" id="ARBA00049164"/>
    </source>
</evidence>
<keyword evidence="8" id="KW-0862">Zinc</keyword>
<organism evidence="14 15">
    <name type="scientific">Rhododendron griersonianum</name>
    <dbReference type="NCBI Taxonomy" id="479676"/>
    <lineage>
        <taxon>Eukaryota</taxon>
        <taxon>Viridiplantae</taxon>
        <taxon>Streptophyta</taxon>
        <taxon>Embryophyta</taxon>
        <taxon>Tracheophyta</taxon>
        <taxon>Spermatophyta</taxon>
        <taxon>Magnoliopsida</taxon>
        <taxon>eudicotyledons</taxon>
        <taxon>Gunneridae</taxon>
        <taxon>Pentapetalae</taxon>
        <taxon>asterids</taxon>
        <taxon>Ericales</taxon>
        <taxon>Ericaceae</taxon>
        <taxon>Ericoideae</taxon>
        <taxon>Rhodoreae</taxon>
        <taxon>Rhododendron</taxon>
    </lineage>
</organism>
<evidence type="ECO:0000256" key="13">
    <source>
        <dbReference type="SAM" id="SignalP"/>
    </source>
</evidence>
<name>A0AAV6IEB9_9ERIC</name>
<dbReference type="AlphaFoldDB" id="A0AAV6IEB9"/>
<comment type="cofactor">
    <cofactor evidence="1">
        <name>Zn(2+)</name>
        <dbReference type="ChEBI" id="CHEBI:29105"/>
    </cofactor>
</comment>
<dbReference type="SUPFAM" id="SSF50129">
    <property type="entry name" value="GroES-like"/>
    <property type="match status" value="1"/>
</dbReference>
<dbReference type="Proteomes" id="UP000823749">
    <property type="component" value="Chromosome 10"/>
</dbReference>
<evidence type="ECO:0000256" key="5">
    <source>
        <dbReference type="ARBA" id="ARBA00013190"/>
    </source>
</evidence>
<reference evidence="14" key="1">
    <citation type="submission" date="2020-08" db="EMBL/GenBank/DDBJ databases">
        <title>Plant Genome Project.</title>
        <authorList>
            <person name="Zhang R.-G."/>
        </authorList>
    </citation>
    <scope>NUCLEOTIDE SEQUENCE</scope>
    <source>
        <strain evidence="14">WSP0</strain>
        <tissue evidence="14">Leaf</tissue>
    </source>
</reference>
<comment type="subcellular location">
    <subcellularLocation>
        <location evidence="2">Cytoplasm</location>
    </subcellularLocation>
</comment>
<evidence type="ECO:0000313" key="15">
    <source>
        <dbReference type="Proteomes" id="UP000823749"/>
    </source>
</evidence>
<evidence type="ECO:0000256" key="7">
    <source>
        <dbReference type="ARBA" id="ARBA00022723"/>
    </source>
</evidence>
<proteinExistence type="inferred from homology"/>
<evidence type="ECO:0000313" key="14">
    <source>
        <dbReference type="EMBL" id="KAG5526996.1"/>
    </source>
</evidence>
<keyword evidence="13" id="KW-0732">Signal</keyword>
<evidence type="ECO:0000256" key="3">
    <source>
        <dbReference type="ARBA" id="ARBA00008072"/>
    </source>
</evidence>
<feature type="chain" id="PRO_5043596620" description="alcohol dehydrogenase" evidence="13">
    <location>
        <begin position="16"/>
        <end position="128"/>
    </location>
</feature>
<comment type="catalytic activity">
    <reaction evidence="12">
        <text>a primary alcohol + NAD(+) = an aldehyde + NADH + H(+)</text>
        <dbReference type="Rhea" id="RHEA:10736"/>
        <dbReference type="ChEBI" id="CHEBI:15378"/>
        <dbReference type="ChEBI" id="CHEBI:15734"/>
        <dbReference type="ChEBI" id="CHEBI:17478"/>
        <dbReference type="ChEBI" id="CHEBI:57540"/>
        <dbReference type="ChEBI" id="CHEBI:57945"/>
        <dbReference type="EC" id="1.1.1.1"/>
    </reaction>
</comment>
<feature type="signal peptide" evidence="13">
    <location>
        <begin position="1"/>
        <end position="15"/>
    </location>
</feature>
<evidence type="ECO:0000256" key="8">
    <source>
        <dbReference type="ARBA" id="ARBA00022833"/>
    </source>
</evidence>
<dbReference type="GO" id="GO:0004022">
    <property type="term" value="F:alcohol dehydrogenase (NAD+) activity"/>
    <property type="evidence" value="ECO:0007669"/>
    <property type="project" value="UniProtKB-EC"/>
</dbReference>
<comment type="catalytic activity">
    <reaction evidence="11">
        <text>a secondary alcohol + NAD(+) = a ketone + NADH + H(+)</text>
        <dbReference type="Rhea" id="RHEA:10740"/>
        <dbReference type="ChEBI" id="CHEBI:15378"/>
        <dbReference type="ChEBI" id="CHEBI:17087"/>
        <dbReference type="ChEBI" id="CHEBI:35681"/>
        <dbReference type="ChEBI" id="CHEBI:57540"/>
        <dbReference type="ChEBI" id="CHEBI:57945"/>
        <dbReference type="EC" id="1.1.1.1"/>
    </reaction>
</comment>
<comment type="caution">
    <text evidence="14">The sequence shown here is derived from an EMBL/GenBank/DDBJ whole genome shotgun (WGS) entry which is preliminary data.</text>
</comment>
<keyword evidence="15" id="KW-1185">Reference proteome</keyword>
<dbReference type="GO" id="GO:0046294">
    <property type="term" value="P:formaldehyde catabolic process"/>
    <property type="evidence" value="ECO:0007669"/>
    <property type="project" value="TreeGrafter"/>
</dbReference>
<keyword evidence="7" id="KW-0479">Metal-binding</keyword>
<evidence type="ECO:0000256" key="10">
    <source>
        <dbReference type="ARBA" id="ARBA00023027"/>
    </source>
</evidence>
<evidence type="ECO:0000256" key="6">
    <source>
        <dbReference type="ARBA" id="ARBA00022490"/>
    </source>
</evidence>
<dbReference type="EMBL" id="JACTNZ010000010">
    <property type="protein sequence ID" value="KAG5526996.1"/>
    <property type="molecule type" value="Genomic_DNA"/>
</dbReference>
<dbReference type="EC" id="1.1.1.1" evidence="5"/>
<evidence type="ECO:0000256" key="9">
    <source>
        <dbReference type="ARBA" id="ARBA00023002"/>
    </source>
</evidence>
<dbReference type="GO" id="GO:0051903">
    <property type="term" value="F:S-(hydroxymethyl)glutathione dehydrogenase [NAD(P)+] activity"/>
    <property type="evidence" value="ECO:0007669"/>
    <property type="project" value="TreeGrafter"/>
</dbReference>
<dbReference type="PANTHER" id="PTHR43880:SF9">
    <property type="entry name" value="ALCOHOL DEHYDROGENASE 1"/>
    <property type="match status" value="1"/>
</dbReference>
<protein>
    <recommendedName>
        <fullName evidence="5">alcohol dehydrogenase</fullName>
        <ecNumber evidence="5">1.1.1.1</ecNumber>
    </recommendedName>
</protein>
<evidence type="ECO:0000256" key="2">
    <source>
        <dbReference type="ARBA" id="ARBA00004496"/>
    </source>
</evidence>
<sequence>MCSLIMPAFCHFWFAASVAWEAGKPLVIKEVEVALPQKMEVRVKILFNSLCHTDVYFWEAKVINSQFVFISQMQSECLCFPEQDAIKSATADICLKKNLVTLTWECSTCSNVEFSGYWVGSGLGFVDC</sequence>
<comment type="similarity">
    <text evidence="3">Belongs to the zinc-containing alcohol dehydrogenase family.</text>
</comment>
<evidence type="ECO:0000256" key="12">
    <source>
        <dbReference type="ARBA" id="ARBA00049243"/>
    </source>
</evidence>
<keyword evidence="10" id="KW-0520">NAD</keyword>
<dbReference type="PANTHER" id="PTHR43880">
    <property type="entry name" value="ALCOHOL DEHYDROGENASE"/>
    <property type="match status" value="1"/>
</dbReference>
<dbReference type="Gene3D" id="3.90.180.10">
    <property type="entry name" value="Medium-chain alcohol dehydrogenases, catalytic domain"/>
    <property type="match status" value="1"/>
</dbReference>
<evidence type="ECO:0000256" key="1">
    <source>
        <dbReference type="ARBA" id="ARBA00001947"/>
    </source>
</evidence>
<accession>A0AAV6IEB9</accession>